<name>A0A0F9CFH0_9ZZZZ</name>
<gene>
    <name evidence="1" type="ORF">LCGC14_2616270</name>
</gene>
<proteinExistence type="predicted"/>
<dbReference type="EMBL" id="LAZR01044531">
    <property type="protein sequence ID" value="KKL04416.1"/>
    <property type="molecule type" value="Genomic_DNA"/>
</dbReference>
<dbReference type="AlphaFoldDB" id="A0A0F9CFH0"/>
<evidence type="ECO:0000313" key="1">
    <source>
        <dbReference type="EMBL" id="KKL04416.1"/>
    </source>
</evidence>
<reference evidence="1" key="1">
    <citation type="journal article" date="2015" name="Nature">
        <title>Complex archaea that bridge the gap between prokaryotes and eukaryotes.</title>
        <authorList>
            <person name="Spang A."/>
            <person name="Saw J.H."/>
            <person name="Jorgensen S.L."/>
            <person name="Zaremba-Niedzwiedzka K."/>
            <person name="Martijn J."/>
            <person name="Lind A.E."/>
            <person name="van Eijk R."/>
            <person name="Schleper C."/>
            <person name="Guy L."/>
            <person name="Ettema T.J."/>
        </authorList>
    </citation>
    <scope>NUCLEOTIDE SEQUENCE</scope>
</reference>
<organism evidence="1">
    <name type="scientific">marine sediment metagenome</name>
    <dbReference type="NCBI Taxonomy" id="412755"/>
    <lineage>
        <taxon>unclassified sequences</taxon>
        <taxon>metagenomes</taxon>
        <taxon>ecological metagenomes</taxon>
    </lineage>
</organism>
<comment type="caution">
    <text evidence="1">The sequence shown here is derived from an EMBL/GenBank/DDBJ whole genome shotgun (WGS) entry which is preliminary data.</text>
</comment>
<sequence>MRTLVRLGLVVVVMACIGVALLGSADDFDEQAKGQWIGETAHRGWNRVKRLARGAHSGWQSIPGDGSAAESIR</sequence>
<accession>A0A0F9CFH0</accession>
<protein>
    <submittedName>
        <fullName evidence="1">Uncharacterized protein</fullName>
    </submittedName>
</protein>